<keyword evidence="3 5" id="KW-1133">Transmembrane helix</keyword>
<evidence type="ECO:0000259" key="6">
    <source>
        <dbReference type="Pfam" id="PF04932"/>
    </source>
</evidence>
<dbReference type="RefSeq" id="WP_183792739.1">
    <property type="nucleotide sequence ID" value="NZ_JACIDU010000008.1"/>
</dbReference>
<evidence type="ECO:0000256" key="1">
    <source>
        <dbReference type="ARBA" id="ARBA00004141"/>
    </source>
</evidence>
<dbReference type="PANTHER" id="PTHR37422">
    <property type="entry name" value="TEICHURONIC ACID BIOSYNTHESIS PROTEIN TUAE"/>
    <property type="match status" value="1"/>
</dbReference>
<feature type="transmembrane region" description="Helical" evidence="5">
    <location>
        <begin position="177"/>
        <end position="202"/>
    </location>
</feature>
<dbReference type="Pfam" id="PF04932">
    <property type="entry name" value="Wzy_C"/>
    <property type="match status" value="1"/>
</dbReference>
<gene>
    <name evidence="7" type="ORF">GGQ66_002412</name>
</gene>
<dbReference type="Proteomes" id="UP000584824">
    <property type="component" value="Unassembled WGS sequence"/>
</dbReference>
<dbReference type="EMBL" id="JACIDU010000008">
    <property type="protein sequence ID" value="MBB4103844.1"/>
    <property type="molecule type" value="Genomic_DNA"/>
</dbReference>
<dbReference type="AlphaFoldDB" id="A0A7W6K2A3"/>
<dbReference type="InterPro" id="IPR007016">
    <property type="entry name" value="O-antigen_ligase-rel_domated"/>
</dbReference>
<feature type="transmembrane region" description="Helical" evidence="5">
    <location>
        <begin position="222"/>
        <end position="241"/>
    </location>
</feature>
<evidence type="ECO:0000313" key="7">
    <source>
        <dbReference type="EMBL" id="MBB4103844.1"/>
    </source>
</evidence>
<comment type="caution">
    <text evidence="7">The sequence shown here is derived from an EMBL/GenBank/DDBJ whole genome shotgun (WGS) entry which is preliminary data.</text>
</comment>
<feature type="transmembrane region" description="Helical" evidence="5">
    <location>
        <begin position="292"/>
        <end position="309"/>
    </location>
</feature>
<feature type="transmembrane region" description="Helical" evidence="5">
    <location>
        <begin position="34"/>
        <end position="57"/>
    </location>
</feature>
<feature type="transmembrane region" description="Helical" evidence="5">
    <location>
        <begin position="146"/>
        <end position="165"/>
    </location>
</feature>
<feature type="transmembrane region" description="Helical" evidence="5">
    <location>
        <begin position="475"/>
        <end position="498"/>
    </location>
</feature>
<evidence type="ECO:0000256" key="2">
    <source>
        <dbReference type="ARBA" id="ARBA00022692"/>
    </source>
</evidence>
<dbReference type="InterPro" id="IPR051533">
    <property type="entry name" value="WaaL-like"/>
</dbReference>
<feature type="domain" description="O-antigen ligase-related" evidence="6">
    <location>
        <begin position="278"/>
        <end position="422"/>
    </location>
</feature>
<keyword evidence="4 5" id="KW-0472">Membrane</keyword>
<dbReference type="PANTHER" id="PTHR37422:SF23">
    <property type="entry name" value="TEICHURONIC ACID BIOSYNTHESIS PROTEIN TUAE"/>
    <property type="match status" value="1"/>
</dbReference>
<feature type="transmembrane region" description="Helical" evidence="5">
    <location>
        <begin position="330"/>
        <end position="353"/>
    </location>
</feature>
<proteinExistence type="predicted"/>
<evidence type="ECO:0000313" key="8">
    <source>
        <dbReference type="Proteomes" id="UP000584824"/>
    </source>
</evidence>
<accession>A0A7W6K2A3</accession>
<sequence length="513" mass="55913">MSVRKNHVNLDAEPMQETRWPRLRLLSPDGGWKILLRQMATIFFWVVLLLALLDYGAVGAETIVVSVSFATLTLVLSLAVCGMPQYTRGAVTTACLIILGMALVVYLQTTPHPSIIDPHPAWKTAKLFTASPMDAVTSLAPADDRFALLAATLPFLFFITGLVLFDTDERALNALRMIALVGVVLAVLSLLQFLLMPGTLLFDKKLFYKDSLTGMFVNRNTAATFFGILLLTLVALTWRSLRRLDWTRVWILTNSNMPLHIDDYMRLKKSAFFVLGAGVIFVALLLTQSRGGVGASFGGLLLLILLMALKDDMRPRTGPPTVRRQWLRRSLVALVAIVVMLGAFGLFSGQVLLRAAILGGEDGRFCVMPGILALIGDNMPRGIGLASFAQAYAPYHNPECGIDAVLVKAHNVYLEGLATLGIAFIPLIAVPVVGLAGIFVRGILKRKRYRFAGHLGLATLLLVLLHSVLDFSLQIPGFAMMFAVLLAPLVTICLRPNATGTSGKTRRRPQPGP</sequence>
<keyword evidence="2 5" id="KW-0812">Transmembrane</keyword>
<feature type="transmembrane region" description="Helical" evidence="5">
    <location>
        <begin position="89"/>
        <end position="107"/>
    </location>
</feature>
<reference evidence="7 8" key="1">
    <citation type="submission" date="2020-08" db="EMBL/GenBank/DDBJ databases">
        <title>Genomic Encyclopedia of Type Strains, Phase IV (KMG-IV): sequencing the most valuable type-strain genomes for metagenomic binning, comparative biology and taxonomic classification.</title>
        <authorList>
            <person name="Goeker M."/>
        </authorList>
    </citation>
    <scope>NUCLEOTIDE SEQUENCE [LARGE SCALE GENOMIC DNA]</scope>
    <source>
        <strain evidence="7 8">DSM 26385</strain>
    </source>
</reference>
<feature type="transmembrane region" description="Helical" evidence="5">
    <location>
        <begin position="417"/>
        <end position="439"/>
    </location>
</feature>
<evidence type="ECO:0000256" key="4">
    <source>
        <dbReference type="ARBA" id="ARBA00023136"/>
    </source>
</evidence>
<evidence type="ECO:0000256" key="3">
    <source>
        <dbReference type="ARBA" id="ARBA00022989"/>
    </source>
</evidence>
<protein>
    <recommendedName>
        <fullName evidence="6">O-antigen ligase-related domain-containing protein</fullName>
    </recommendedName>
</protein>
<keyword evidence="8" id="KW-1185">Reference proteome</keyword>
<dbReference type="GO" id="GO:0016020">
    <property type="term" value="C:membrane"/>
    <property type="evidence" value="ECO:0007669"/>
    <property type="project" value="UniProtKB-SubCell"/>
</dbReference>
<name>A0A7W6K2A3_9HYPH</name>
<feature type="transmembrane region" description="Helical" evidence="5">
    <location>
        <begin position="270"/>
        <end position="286"/>
    </location>
</feature>
<feature type="transmembrane region" description="Helical" evidence="5">
    <location>
        <begin position="451"/>
        <end position="469"/>
    </location>
</feature>
<evidence type="ECO:0000256" key="5">
    <source>
        <dbReference type="SAM" id="Phobius"/>
    </source>
</evidence>
<comment type="subcellular location">
    <subcellularLocation>
        <location evidence="1">Membrane</location>
        <topology evidence="1">Multi-pass membrane protein</topology>
    </subcellularLocation>
</comment>
<feature type="transmembrane region" description="Helical" evidence="5">
    <location>
        <begin position="63"/>
        <end position="82"/>
    </location>
</feature>
<organism evidence="7 8">
    <name type="scientific">Allorhizobium borbori</name>
    <dbReference type="NCBI Taxonomy" id="485907"/>
    <lineage>
        <taxon>Bacteria</taxon>
        <taxon>Pseudomonadati</taxon>
        <taxon>Pseudomonadota</taxon>
        <taxon>Alphaproteobacteria</taxon>
        <taxon>Hyphomicrobiales</taxon>
        <taxon>Rhizobiaceae</taxon>
        <taxon>Rhizobium/Agrobacterium group</taxon>
        <taxon>Allorhizobium</taxon>
    </lineage>
</organism>